<evidence type="ECO:0000313" key="1">
    <source>
        <dbReference type="Proteomes" id="UP000887574"/>
    </source>
</evidence>
<sequence>MKYAKLADNIPNSIVNESPLRYRGEPWKSYCKKVKNNVHTITAIKNLNSKKLNNRNLQTKVLQPMLCLKPLLTRHSSCARWR</sequence>
<organism evidence="1 2">
    <name type="scientific">Ditylenchus dipsaci</name>
    <dbReference type="NCBI Taxonomy" id="166011"/>
    <lineage>
        <taxon>Eukaryota</taxon>
        <taxon>Metazoa</taxon>
        <taxon>Ecdysozoa</taxon>
        <taxon>Nematoda</taxon>
        <taxon>Chromadorea</taxon>
        <taxon>Rhabditida</taxon>
        <taxon>Tylenchina</taxon>
        <taxon>Tylenchomorpha</taxon>
        <taxon>Sphaerularioidea</taxon>
        <taxon>Anguinidae</taxon>
        <taxon>Anguininae</taxon>
        <taxon>Ditylenchus</taxon>
    </lineage>
</organism>
<name>A0A915E0P4_9BILA</name>
<dbReference type="AlphaFoldDB" id="A0A915E0P4"/>
<reference evidence="2" key="1">
    <citation type="submission" date="2022-11" db="UniProtKB">
        <authorList>
            <consortium name="WormBaseParasite"/>
        </authorList>
    </citation>
    <scope>IDENTIFICATION</scope>
</reference>
<proteinExistence type="predicted"/>
<dbReference type="WBParaSite" id="jg24954">
    <property type="protein sequence ID" value="jg24954"/>
    <property type="gene ID" value="jg24954"/>
</dbReference>
<accession>A0A915E0P4</accession>
<evidence type="ECO:0000313" key="2">
    <source>
        <dbReference type="WBParaSite" id="jg24954"/>
    </source>
</evidence>
<protein>
    <submittedName>
        <fullName evidence="2">Uncharacterized protein</fullName>
    </submittedName>
</protein>
<dbReference type="Proteomes" id="UP000887574">
    <property type="component" value="Unplaced"/>
</dbReference>
<keyword evidence="1" id="KW-1185">Reference proteome</keyword>